<dbReference type="RefSeq" id="XP_045099357.1">
    <property type="nucleotide sequence ID" value="XM_045242176.1"/>
</dbReference>
<dbReference type="KEGG" id="cbr:CBG_25544"/>
<reference evidence="1 2" key="2">
    <citation type="journal article" date="2011" name="PLoS Genet.">
        <title>Caenorhabditis briggsae recombinant inbred line genotypes reveal inter-strain incompatibility and the evolution of recombination.</title>
        <authorList>
            <person name="Ross J.A."/>
            <person name="Koboldt D.C."/>
            <person name="Staisch J.E."/>
            <person name="Chamberlin H.M."/>
            <person name="Gupta B.P."/>
            <person name="Miller R.D."/>
            <person name="Baird S.E."/>
            <person name="Haag E.S."/>
        </authorList>
    </citation>
    <scope>NUCLEOTIDE SEQUENCE [LARGE SCALE GENOMIC DNA]</scope>
    <source>
        <strain evidence="1 2">AF16</strain>
    </source>
</reference>
<organism evidence="1 2">
    <name type="scientific">Caenorhabditis briggsae</name>
    <dbReference type="NCBI Taxonomy" id="6238"/>
    <lineage>
        <taxon>Eukaryota</taxon>
        <taxon>Metazoa</taxon>
        <taxon>Ecdysozoa</taxon>
        <taxon>Nematoda</taxon>
        <taxon>Chromadorea</taxon>
        <taxon>Rhabditida</taxon>
        <taxon>Rhabditina</taxon>
        <taxon>Rhabditomorpha</taxon>
        <taxon>Rhabditoidea</taxon>
        <taxon>Rhabditidae</taxon>
        <taxon>Peloderinae</taxon>
        <taxon>Caenorhabditis</taxon>
    </lineage>
</organism>
<keyword evidence="2" id="KW-1185">Reference proteome</keyword>
<dbReference type="CTD" id="68917030"/>
<protein>
    <submittedName>
        <fullName evidence="1">Protein CBG25544</fullName>
    </submittedName>
</protein>
<sequence length="65" mass="7959">MDKVKRDRRKTLSISNIRFSSRIMMSSWPNRSGWFRRFRSSKEKESFENEKNDIEKNQSDIFALR</sequence>
<dbReference type="GeneID" id="68917030"/>
<gene>
    <name evidence="1" type="ORF">CBG25544</name>
    <name evidence="1" type="ORF">CBG_25544</name>
</gene>
<dbReference type="Proteomes" id="UP000008549">
    <property type="component" value="Unassembled WGS sequence"/>
</dbReference>
<name>B6IIR6_CAEBR</name>
<proteinExistence type="predicted"/>
<evidence type="ECO:0000313" key="2">
    <source>
        <dbReference type="Proteomes" id="UP000008549"/>
    </source>
</evidence>
<accession>B6IIR6</accession>
<reference evidence="1 2" key="1">
    <citation type="journal article" date="2003" name="PLoS Biol.">
        <title>The genome sequence of Caenorhabditis briggsae: a platform for comparative genomics.</title>
        <authorList>
            <person name="Stein L.D."/>
            <person name="Bao Z."/>
            <person name="Blasiar D."/>
            <person name="Blumenthal T."/>
            <person name="Brent M.R."/>
            <person name="Chen N."/>
            <person name="Chinwalla A."/>
            <person name="Clarke L."/>
            <person name="Clee C."/>
            <person name="Coghlan A."/>
            <person name="Coulson A."/>
            <person name="D'Eustachio P."/>
            <person name="Fitch D.H."/>
            <person name="Fulton L.A."/>
            <person name="Fulton R.E."/>
            <person name="Griffiths-Jones S."/>
            <person name="Harris T.W."/>
            <person name="Hillier L.W."/>
            <person name="Kamath R."/>
            <person name="Kuwabara P.E."/>
            <person name="Mardis E.R."/>
            <person name="Marra M.A."/>
            <person name="Miner T.L."/>
            <person name="Minx P."/>
            <person name="Mullikin J.C."/>
            <person name="Plumb R.W."/>
            <person name="Rogers J."/>
            <person name="Schein J.E."/>
            <person name="Sohrmann M."/>
            <person name="Spieth J."/>
            <person name="Stajich J.E."/>
            <person name="Wei C."/>
            <person name="Willey D."/>
            <person name="Wilson R.K."/>
            <person name="Durbin R."/>
            <person name="Waterston R.H."/>
        </authorList>
    </citation>
    <scope>NUCLEOTIDE SEQUENCE [LARGE SCALE GENOMIC DNA]</scope>
    <source>
        <strain evidence="1 2">AF16</strain>
    </source>
</reference>
<dbReference type="HOGENOM" id="CLU_2851762_0_0_1"/>
<evidence type="ECO:0000313" key="1">
    <source>
        <dbReference type="EMBL" id="CAR99796.1"/>
    </source>
</evidence>
<dbReference type="EMBL" id="HE600938">
    <property type="protein sequence ID" value="CAR99796.1"/>
    <property type="molecule type" value="Genomic_DNA"/>
</dbReference>
<dbReference type="AlphaFoldDB" id="B6IIR6"/>
<dbReference type="InParanoid" id="B6IIR6"/>